<dbReference type="InterPro" id="IPR000182">
    <property type="entry name" value="GNAT_dom"/>
</dbReference>
<dbReference type="RefSeq" id="WP_046147395.1">
    <property type="nucleotide sequence ID" value="NZ_KQ033913.1"/>
</dbReference>
<feature type="domain" description="N-acetyltransferase" evidence="1">
    <location>
        <begin position="6"/>
        <end position="159"/>
    </location>
</feature>
<sequence>MNLNDVQVRRATSDDFNDVMNVERLAFGEDGEAVLVEDLLADQTAEPYVSLLACYQGEAIGHILFTKASLEGSNPSPSVYILAPLAVKPEYQKQGLGGLLIREGHRILKEMGVEMVFVLGHKEYYPRHGFKGNAEEAGYPPPYPIEDIYADCWMYQSLTSEAGSIPKGKVRCADALDKPEYWRE</sequence>
<evidence type="ECO:0000313" key="2">
    <source>
        <dbReference type="EMBL" id="KKB47941.1"/>
    </source>
</evidence>
<dbReference type="GO" id="GO:0016747">
    <property type="term" value="F:acyltransferase activity, transferring groups other than amino-acyl groups"/>
    <property type="evidence" value="ECO:0007669"/>
    <property type="project" value="InterPro"/>
</dbReference>
<dbReference type="AlphaFoldDB" id="A0A0F5IQX0"/>
<dbReference type="EMBL" id="AQHV01000024">
    <property type="protein sequence ID" value="KKB47941.1"/>
    <property type="molecule type" value="Genomic_DNA"/>
</dbReference>
<proteinExistence type="predicted"/>
<dbReference type="HOGENOM" id="CLU_081840_3_0_10"/>
<dbReference type="SUPFAM" id="SSF55729">
    <property type="entry name" value="Acyl-CoA N-acyltransferases (Nat)"/>
    <property type="match status" value="1"/>
</dbReference>
<dbReference type="STRING" id="927665.HMPREF1535_04357"/>
<comment type="caution">
    <text evidence="2">The sequence shown here is derived from an EMBL/GenBank/DDBJ whole genome shotgun (WGS) entry which is preliminary data.</text>
</comment>
<dbReference type="PATRIC" id="fig|927665.4.peg.4474"/>
<name>A0A0F5IQX0_9BACT</name>
<evidence type="ECO:0000313" key="3">
    <source>
        <dbReference type="Proteomes" id="UP000033047"/>
    </source>
</evidence>
<dbReference type="CDD" id="cd04301">
    <property type="entry name" value="NAT_SF"/>
    <property type="match status" value="1"/>
</dbReference>
<evidence type="ECO:0000259" key="1">
    <source>
        <dbReference type="PROSITE" id="PS51186"/>
    </source>
</evidence>
<organism evidence="2 3">
    <name type="scientific">Parabacteroides goldsteinii DSM 19448 = WAL 12034</name>
    <dbReference type="NCBI Taxonomy" id="927665"/>
    <lineage>
        <taxon>Bacteria</taxon>
        <taxon>Pseudomonadati</taxon>
        <taxon>Bacteroidota</taxon>
        <taxon>Bacteroidia</taxon>
        <taxon>Bacteroidales</taxon>
        <taxon>Tannerellaceae</taxon>
        <taxon>Parabacteroides</taxon>
    </lineage>
</organism>
<gene>
    <name evidence="2" type="ORF">HMPREF1535_04357</name>
</gene>
<protein>
    <recommendedName>
        <fullName evidence="1">N-acetyltransferase domain-containing protein</fullName>
    </recommendedName>
</protein>
<dbReference type="Proteomes" id="UP000033047">
    <property type="component" value="Unassembled WGS sequence"/>
</dbReference>
<dbReference type="Pfam" id="PF00583">
    <property type="entry name" value="Acetyltransf_1"/>
    <property type="match status" value="1"/>
</dbReference>
<dbReference type="PROSITE" id="PS51186">
    <property type="entry name" value="GNAT"/>
    <property type="match status" value="1"/>
</dbReference>
<dbReference type="InterPro" id="IPR016181">
    <property type="entry name" value="Acyl_CoA_acyltransferase"/>
</dbReference>
<reference evidence="2 3" key="1">
    <citation type="submission" date="2013-04" db="EMBL/GenBank/DDBJ databases">
        <title>The Genome Sequence of Parabacteroides goldsteinii DSM 19448.</title>
        <authorList>
            <consortium name="The Broad Institute Genomics Platform"/>
            <person name="Earl A."/>
            <person name="Ward D."/>
            <person name="Feldgarden M."/>
            <person name="Gevers D."/>
            <person name="Martens E."/>
            <person name="Sakamoto M."/>
            <person name="Benno Y."/>
            <person name="Song Y."/>
            <person name="Liu C."/>
            <person name="Lee J."/>
            <person name="Bolanos M."/>
            <person name="Vaisanen M.L."/>
            <person name="Finegold S.M."/>
            <person name="Walker B."/>
            <person name="Young S."/>
            <person name="Zeng Q."/>
            <person name="Gargeya S."/>
            <person name="Fitzgerald M."/>
            <person name="Haas B."/>
            <person name="Abouelleil A."/>
            <person name="Allen A.W."/>
            <person name="Alvarado L."/>
            <person name="Arachchi H.M."/>
            <person name="Berlin A.M."/>
            <person name="Chapman S.B."/>
            <person name="Gainer-Dewar J."/>
            <person name="Goldberg J."/>
            <person name="Griggs A."/>
            <person name="Gujja S."/>
            <person name="Hansen M."/>
            <person name="Howarth C."/>
            <person name="Imamovic A."/>
            <person name="Ireland A."/>
            <person name="Larimer J."/>
            <person name="McCowan C."/>
            <person name="Murphy C."/>
            <person name="Pearson M."/>
            <person name="Poon T.W."/>
            <person name="Priest M."/>
            <person name="Roberts A."/>
            <person name="Saif S."/>
            <person name="Shea T."/>
            <person name="Sisk P."/>
            <person name="Sykes S."/>
            <person name="Wortman J."/>
            <person name="Nusbaum C."/>
            <person name="Birren B."/>
        </authorList>
    </citation>
    <scope>NUCLEOTIDE SEQUENCE [LARGE SCALE GENOMIC DNA]</scope>
    <source>
        <strain evidence="2 3">DSM 19448</strain>
    </source>
</reference>
<dbReference type="Gene3D" id="3.40.630.30">
    <property type="match status" value="1"/>
</dbReference>
<accession>A0A0F5IQX0</accession>